<keyword evidence="11" id="KW-1185">Reference proteome</keyword>
<evidence type="ECO:0000256" key="2">
    <source>
        <dbReference type="ARBA" id="ARBA00022649"/>
    </source>
</evidence>
<feature type="domain" description="PIN" evidence="9">
    <location>
        <begin position="2"/>
        <end position="122"/>
    </location>
</feature>
<comment type="caution">
    <text evidence="10">The sequence shown here is derived from an EMBL/GenBank/DDBJ whole genome shotgun (WGS) entry which is preliminary data.</text>
</comment>
<dbReference type="GO" id="GO:0000287">
    <property type="term" value="F:magnesium ion binding"/>
    <property type="evidence" value="ECO:0007669"/>
    <property type="project" value="UniProtKB-UniRule"/>
</dbReference>
<sequence>MIVLDTNVWSELVRPLPSERVVAWTQRNREDGAITSVTVAELFYGVRLLPAGKRQDALLSRVQRLVDAAGDRLFGFDDAAARTYRELRADADRRGRPMSVEDAMIAAICRTHACPLATRNIKNFRYAGVELIDPWSYEEHEGHGDNRPG</sequence>
<dbReference type="InterPro" id="IPR022907">
    <property type="entry name" value="VapC_family"/>
</dbReference>
<comment type="similarity">
    <text evidence="7 8">Belongs to the PINc/VapC protein family.</text>
</comment>
<dbReference type="SUPFAM" id="SSF88723">
    <property type="entry name" value="PIN domain-like"/>
    <property type="match status" value="1"/>
</dbReference>
<evidence type="ECO:0000313" key="10">
    <source>
        <dbReference type="EMBL" id="GGA26577.1"/>
    </source>
</evidence>
<dbReference type="GO" id="GO:0004540">
    <property type="term" value="F:RNA nuclease activity"/>
    <property type="evidence" value="ECO:0007669"/>
    <property type="project" value="InterPro"/>
</dbReference>
<keyword evidence="4 8" id="KW-0479">Metal-binding</keyword>
<gene>
    <name evidence="10" type="primary">stbB</name>
    <name evidence="8" type="synonym">vapC</name>
    <name evidence="10" type="ORF">GCM10011333_31840</name>
</gene>
<dbReference type="CDD" id="cd18731">
    <property type="entry name" value="PIN_NgFitB-like"/>
    <property type="match status" value="1"/>
</dbReference>
<feature type="binding site" evidence="8">
    <location>
        <position position="102"/>
    </location>
    <ligand>
        <name>Mg(2+)</name>
        <dbReference type="ChEBI" id="CHEBI:18420"/>
    </ligand>
</feature>
<dbReference type="AlphaFoldDB" id="A0A8J2XKB0"/>
<dbReference type="PANTHER" id="PTHR33653:SF1">
    <property type="entry name" value="RIBONUCLEASE VAPC2"/>
    <property type="match status" value="1"/>
</dbReference>
<dbReference type="PANTHER" id="PTHR33653">
    <property type="entry name" value="RIBONUCLEASE VAPC2"/>
    <property type="match status" value="1"/>
</dbReference>
<dbReference type="GO" id="GO:0016787">
    <property type="term" value="F:hydrolase activity"/>
    <property type="evidence" value="ECO:0007669"/>
    <property type="project" value="UniProtKB-KW"/>
</dbReference>
<dbReference type="InterPro" id="IPR029060">
    <property type="entry name" value="PIN-like_dom_sf"/>
</dbReference>
<reference evidence="10" key="2">
    <citation type="submission" date="2020-09" db="EMBL/GenBank/DDBJ databases">
        <authorList>
            <person name="Sun Q."/>
            <person name="Zhou Y."/>
        </authorList>
    </citation>
    <scope>NUCLEOTIDE SEQUENCE</scope>
    <source>
        <strain evidence="10">CGMCC 1.12785</strain>
    </source>
</reference>
<dbReference type="Proteomes" id="UP000616114">
    <property type="component" value="Unassembled WGS sequence"/>
</dbReference>
<evidence type="ECO:0000256" key="3">
    <source>
        <dbReference type="ARBA" id="ARBA00022722"/>
    </source>
</evidence>
<keyword evidence="3 8" id="KW-0540">Nuclease</keyword>
<organism evidence="10 11">
    <name type="scientific">Sediminivirga luteola</name>
    <dbReference type="NCBI Taxonomy" id="1774748"/>
    <lineage>
        <taxon>Bacteria</taxon>
        <taxon>Bacillati</taxon>
        <taxon>Actinomycetota</taxon>
        <taxon>Actinomycetes</taxon>
        <taxon>Micrococcales</taxon>
        <taxon>Brevibacteriaceae</taxon>
        <taxon>Sediminivirga</taxon>
    </lineage>
</organism>
<proteinExistence type="inferred from homology"/>
<evidence type="ECO:0000256" key="8">
    <source>
        <dbReference type="HAMAP-Rule" id="MF_00265"/>
    </source>
</evidence>
<protein>
    <recommendedName>
        <fullName evidence="8">Ribonuclease VapC</fullName>
        <shortName evidence="8">RNase VapC</shortName>
        <ecNumber evidence="8">3.1.-.-</ecNumber>
    </recommendedName>
    <alternativeName>
        <fullName evidence="8">Toxin VapC</fullName>
    </alternativeName>
</protein>
<keyword evidence="2 8" id="KW-1277">Toxin-antitoxin system</keyword>
<dbReference type="Gene3D" id="3.40.50.1010">
    <property type="entry name" value="5'-nuclease"/>
    <property type="match status" value="1"/>
</dbReference>
<dbReference type="InterPro" id="IPR002716">
    <property type="entry name" value="PIN_dom"/>
</dbReference>
<name>A0A8J2XKB0_9MICO</name>
<evidence type="ECO:0000256" key="5">
    <source>
        <dbReference type="ARBA" id="ARBA00022801"/>
    </source>
</evidence>
<dbReference type="GO" id="GO:0090729">
    <property type="term" value="F:toxin activity"/>
    <property type="evidence" value="ECO:0007669"/>
    <property type="project" value="UniProtKB-KW"/>
</dbReference>
<comment type="function">
    <text evidence="8">Toxic component of a toxin-antitoxin (TA) system. An RNase.</text>
</comment>
<evidence type="ECO:0000256" key="6">
    <source>
        <dbReference type="ARBA" id="ARBA00022842"/>
    </source>
</evidence>
<dbReference type="RefSeq" id="WP_188551885.1">
    <property type="nucleotide sequence ID" value="NZ_BMFY01000018.1"/>
</dbReference>
<evidence type="ECO:0000313" key="11">
    <source>
        <dbReference type="Proteomes" id="UP000616114"/>
    </source>
</evidence>
<reference evidence="10" key="1">
    <citation type="journal article" date="2014" name="Int. J. Syst. Evol. Microbiol.">
        <title>Complete genome sequence of Corynebacterium casei LMG S-19264T (=DSM 44701T), isolated from a smear-ripened cheese.</title>
        <authorList>
            <consortium name="US DOE Joint Genome Institute (JGI-PGF)"/>
            <person name="Walter F."/>
            <person name="Albersmeier A."/>
            <person name="Kalinowski J."/>
            <person name="Ruckert C."/>
        </authorList>
    </citation>
    <scope>NUCLEOTIDE SEQUENCE</scope>
    <source>
        <strain evidence="10">CGMCC 1.12785</strain>
    </source>
</reference>
<dbReference type="EC" id="3.1.-.-" evidence="8"/>
<evidence type="ECO:0000256" key="7">
    <source>
        <dbReference type="ARBA" id="ARBA00038093"/>
    </source>
</evidence>
<keyword evidence="6 8" id="KW-0460">Magnesium</keyword>
<feature type="binding site" evidence="8">
    <location>
        <position position="5"/>
    </location>
    <ligand>
        <name>Mg(2+)</name>
        <dbReference type="ChEBI" id="CHEBI:18420"/>
    </ligand>
</feature>
<comment type="cofactor">
    <cofactor evidence="1 8">
        <name>Mg(2+)</name>
        <dbReference type="ChEBI" id="CHEBI:18420"/>
    </cofactor>
</comment>
<evidence type="ECO:0000259" key="9">
    <source>
        <dbReference type="Pfam" id="PF01850"/>
    </source>
</evidence>
<dbReference type="HAMAP" id="MF_00265">
    <property type="entry name" value="VapC_Nob1"/>
    <property type="match status" value="1"/>
</dbReference>
<keyword evidence="5 8" id="KW-0378">Hydrolase</keyword>
<keyword evidence="8" id="KW-0800">Toxin</keyword>
<evidence type="ECO:0000256" key="1">
    <source>
        <dbReference type="ARBA" id="ARBA00001946"/>
    </source>
</evidence>
<evidence type="ECO:0000256" key="4">
    <source>
        <dbReference type="ARBA" id="ARBA00022723"/>
    </source>
</evidence>
<dbReference type="InterPro" id="IPR050556">
    <property type="entry name" value="Type_II_TA_system_RNase"/>
</dbReference>
<dbReference type="EMBL" id="BMFY01000018">
    <property type="protein sequence ID" value="GGA26577.1"/>
    <property type="molecule type" value="Genomic_DNA"/>
</dbReference>
<dbReference type="Pfam" id="PF01850">
    <property type="entry name" value="PIN"/>
    <property type="match status" value="1"/>
</dbReference>
<accession>A0A8J2XKB0</accession>